<gene>
    <name evidence="1" type="ORF">IQ241_06835</name>
</gene>
<reference evidence="1" key="1">
    <citation type="submission" date="2020-10" db="EMBL/GenBank/DDBJ databases">
        <authorList>
            <person name="Castelo-Branco R."/>
            <person name="Eusebio N."/>
            <person name="Adriana R."/>
            <person name="Vieira A."/>
            <person name="Brugerolle De Fraissinette N."/>
            <person name="Rezende De Castro R."/>
            <person name="Schneider M.P."/>
            <person name="Vasconcelos V."/>
            <person name="Leao P.N."/>
        </authorList>
    </citation>
    <scope>NUCLEOTIDE SEQUENCE</scope>
    <source>
        <strain evidence="1">LEGE 07310</strain>
    </source>
</reference>
<dbReference type="RefSeq" id="WP_193905672.1">
    <property type="nucleotide sequence ID" value="NZ_JADEXG010000011.1"/>
</dbReference>
<dbReference type="InterPro" id="IPR036102">
    <property type="entry name" value="OsmC/Ohrsf"/>
</dbReference>
<dbReference type="AlphaFoldDB" id="A0A8J7DQR8"/>
<dbReference type="InterPro" id="IPR019904">
    <property type="entry name" value="Peroxiredoxin_OsmC"/>
</dbReference>
<organism evidence="1 2">
    <name type="scientific">Vasconcelosia minhoensis LEGE 07310</name>
    <dbReference type="NCBI Taxonomy" id="915328"/>
    <lineage>
        <taxon>Bacteria</taxon>
        <taxon>Bacillati</taxon>
        <taxon>Cyanobacteriota</taxon>
        <taxon>Cyanophyceae</taxon>
        <taxon>Nodosilineales</taxon>
        <taxon>Cymatolegaceae</taxon>
        <taxon>Vasconcelosia</taxon>
        <taxon>Vasconcelosia minhoensis</taxon>
    </lineage>
</organism>
<dbReference type="InterPro" id="IPR052707">
    <property type="entry name" value="OsmC_Ohr_Peroxiredoxin"/>
</dbReference>
<proteinExistence type="predicted"/>
<dbReference type="Gene3D" id="3.30.300.20">
    <property type="match status" value="1"/>
</dbReference>
<dbReference type="EMBL" id="JADEXG010000011">
    <property type="protein sequence ID" value="MBE9077014.1"/>
    <property type="molecule type" value="Genomic_DNA"/>
</dbReference>
<dbReference type="GO" id="GO:0004601">
    <property type="term" value="F:peroxidase activity"/>
    <property type="evidence" value="ECO:0007669"/>
    <property type="project" value="InterPro"/>
</dbReference>
<dbReference type="Pfam" id="PF02566">
    <property type="entry name" value="OsmC"/>
    <property type="match status" value="1"/>
</dbReference>
<dbReference type="NCBIfam" id="TIGR03562">
    <property type="entry name" value="osmo_induc_OsmC"/>
    <property type="match status" value="1"/>
</dbReference>
<evidence type="ECO:0000313" key="2">
    <source>
        <dbReference type="Proteomes" id="UP000636505"/>
    </source>
</evidence>
<keyword evidence="2" id="KW-1185">Reference proteome</keyword>
<dbReference type="InterPro" id="IPR003718">
    <property type="entry name" value="OsmC/Ohr_fam"/>
</dbReference>
<dbReference type="PANTHER" id="PTHR42830:SF1">
    <property type="entry name" value="OSMOTICALLY INDUCIBLE FAMILY PROTEIN"/>
    <property type="match status" value="1"/>
</dbReference>
<dbReference type="InterPro" id="IPR015946">
    <property type="entry name" value="KH_dom-like_a/b"/>
</dbReference>
<dbReference type="Proteomes" id="UP000636505">
    <property type="component" value="Unassembled WGS sequence"/>
</dbReference>
<comment type="caution">
    <text evidence="1">The sequence shown here is derived from an EMBL/GenBank/DDBJ whole genome shotgun (WGS) entry which is preliminary data.</text>
</comment>
<name>A0A8J7DQR8_9CYAN</name>
<protein>
    <submittedName>
        <fullName evidence="1">OsmC family protein</fullName>
    </submittedName>
</protein>
<sequence length="141" mass="15004">MESKSTVIWQGSIKEGEGKITTESGTLNNSKLSYGTRFEHTPGTNPEELIAAAHAGCFSMALTDQLSEAGLTPETIETTASLTLNTESNEFEITKAHLNVTAKIPGASLQAFEKAANTAKENCPVSKVLNADITMDARLES</sequence>
<dbReference type="SUPFAM" id="SSF82784">
    <property type="entry name" value="OsmC-like"/>
    <property type="match status" value="1"/>
</dbReference>
<dbReference type="GO" id="GO:0006979">
    <property type="term" value="P:response to oxidative stress"/>
    <property type="evidence" value="ECO:0007669"/>
    <property type="project" value="InterPro"/>
</dbReference>
<evidence type="ECO:0000313" key="1">
    <source>
        <dbReference type="EMBL" id="MBE9077014.1"/>
    </source>
</evidence>
<dbReference type="PANTHER" id="PTHR42830">
    <property type="entry name" value="OSMOTICALLY INDUCIBLE FAMILY PROTEIN"/>
    <property type="match status" value="1"/>
</dbReference>
<accession>A0A8J7DQR8</accession>